<dbReference type="GO" id="GO:0042274">
    <property type="term" value="P:ribosomal small subunit biogenesis"/>
    <property type="evidence" value="ECO:0007669"/>
    <property type="project" value="UniProtKB-UniRule"/>
</dbReference>
<dbReference type="GO" id="GO:0046872">
    <property type="term" value="F:metal ion binding"/>
    <property type="evidence" value="ECO:0007669"/>
    <property type="project" value="UniProtKB-KW"/>
</dbReference>
<feature type="domain" description="EngC GTPase" evidence="12">
    <location>
        <begin position="130"/>
        <end position="276"/>
    </location>
</feature>
<keyword evidence="5 10" id="KW-0547">Nucleotide-binding</keyword>
<keyword evidence="4 10" id="KW-0699">rRNA-binding</keyword>
<evidence type="ECO:0000256" key="2">
    <source>
        <dbReference type="ARBA" id="ARBA00022517"/>
    </source>
</evidence>
<dbReference type="GO" id="GO:0019843">
    <property type="term" value="F:rRNA binding"/>
    <property type="evidence" value="ECO:0007669"/>
    <property type="project" value="UniProtKB-KW"/>
</dbReference>
<dbReference type="Proteomes" id="UP001227162">
    <property type="component" value="Unassembled WGS sequence"/>
</dbReference>
<dbReference type="GO" id="GO:0003924">
    <property type="term" value="F:GTPase activity"/>
    <property type="evidence" value="ECO:0007669"/>
    <property type="project" value="UniProtKB-UniRule"/>
</dbReference>
<reference evidence="14" key="2">
    <citation type="submission" date="2023-04" db="EMBL/GenBank/DDBJ databases">
        <title>'Rhodoalgimonas zhirmunskyi' gen. nov., isolated from a red alga.</title>
        <authorList>
            <person name="Nedashkovskaya O.I."/>
            <person name="Otstavnykh N.Y."/>
            <person name="Bystritskaya E.P."/>
            <person name="Balabanova L.A."/>
            <person name="Isaeva M.P."/>
        </authorList>
    </citation>
    <scope>NUCLEOTIDE SEQUENCE</scope>
    <source>
        <strain evidence="14">10Alg 79</strain>
    </source>
</reference>
<comment type="subcellular location">
    <subcellularLocation>
        <location evidence="10">Cytoplasm</location>
    </subcellularLocation>
</comment>
<dbReference type="CDD" id="cd01854">
    <property type="entry name" value="YjeQ_EngC"/>
    <property type="match status" value="1"/>
</dbReference>
<dbReference type="PROSITE" id="PS50936">
    <property type="entry name" value="ENGC_GTPASE"/>
    <property type="match status" value="1"/>
</dbReference>
<dbReference type="PANTHER" id="PTHR32120">
    <property type="entry name" value="SMALL RIBOSOMAL SUBUNIT BIOGENESIS GTPASE RSGA"/>
    <property type="match status" value="1"/>
</dbReference>
<accession>A0AAJ1U5W0</accession>
<keyword evidence="8 10" id="KW-0694">RNA-binding</keyword>
<evidence type="ECO:0000256" key="11">
    <source>
        <dbReference type="SAM" id="MobiDB-lite"/>
    </source>
</evidence>
<evidence type="ECO:0000256" key="5">
    <source>
        <dbReference type="ARBA" id="ARBA00022741"/>
    </source>
</evidence>
<dbReference type="InterPro" id="IPR010914">
    <property type="entry name" value="RsgA_GTPase_dom"/>
</dbReference>
<proteinExistence type="inferred from homology"/>
<dbReference type="RefSeq" id="WP_317625793.1">
    <property type="nucleotide sequence ID" value="NZ_JANFFA010000002.1"/>
</dbReference>
<keyword evidence="7 10" id="KW-0862">Zinc</keyword>
<comment type="similarity">
    <text evidence="10">Belongs to the TRAFAC class YlqF/YawG GTPase family. RsgA subfamily.</text>
</comment>
<dbReference type="Pfam" id="PF03193">
    <property type="entry name" value="RsgA_GTPase"/>
    <property type="match status" value="1"/>
</dbReference>
<evidence type="ECO:0000259" key="12">
    <source>
        <dbReference type="PROSITE" id="PS50936"/>
    </source>
</evidence>
<feature type="binding site" evidence="10">
    <location>
        <begin position="221"/>
        <end position="229"/>
    </location>
    <ligand>
        <name>GTP</name>
        <dbReference type="ChEBI" id="CHEBI:37565"/>
    </ligand>
</feature>
<dbReference type="EC" id="3.6.1.-" evidence="10"/>
<dbReference type="InterPro" id="IPR027417">
    <property type="entry name" value="P-loop_NTPase"/>
</dbReference>
<dbReference type="InterPro" id="IPR030378">
    <property type="entry name" value="G_CP_dom"/>
</dbReference>
<evidence type="ECO:0000256" key="9">
    <source>
        <dbReference type="ARBA" id="ARBA00023134"/>
    </source>
</evidence>
<feature type="binding site" evidence="10">
    <location>
        <position position="314"/>
    </location>
    <ligand>
        <name>Zn(2+)</name>
        <dbReference type="ChEBI" id="CHEBI:29105"/>
    </ligand>
</feature>
<organism evidence="14 15">
    <name type="scientific">Rhodalgimonas zhirmunskyi</name>
    <dbReference type="NCBI Taxonomy" id="2964767"/>
    <lineage>
        <taxon>Bacteria</taxon>
        <taxon>Pseudomonadati</taxon>
        <taxon>Pseudomonadota</taxon>
        <taxon>Alphaproteobacteria</taxon>
        <taxon>Rhodobacterales</taxon>
        <taxon>Roseobacteraceae</taxon>
        <taxon>Rhodalgimonas</taxon>
    </lineage>
</organism>
<dbReference type="PANTHER" id="PTHR32120:SF10">
    <property type="entry name" value="SMALL RIBOSOMAL SUBUNIT BIOGENESIS GTPASE RSGA"/>
    <property type="match status" value="1"/>
</dbReference>
<feature type="domain" description="CP-type G" evidence="13">
    <location>
        <begin position="124"/>
        <end position="278"/>
    </location>
</feature>
<evidence type="ECO:0000313" key="15">
    <source>
        <dbReference type="Proteomes" id="UP001227162"/>
    </source>
</evidence>
<dbReference type="PROSITE" id="PS51721">
    <property type="entry name" value="G_CP"/>
    <property type="match status" value="1"/>
</dbReference>
<feature type="binding site" evidence="10">
    <location>
        <position position="306"/>
    </location>
    <ligand>
        <name>Zn(2+)</name>
        <dbReference type="ChEBI" id="CHEBI:29105"/>
    </ligand>
</feature>
<dbReference type="GO" id="GO:0005525">
    <property type="term" value="F:GTP binding"/>
    <property type="evidence" value="ECO:0007669"/>
    <property type="project" value="UniProtKB-UniRule"/>
</dbReference>
<evidence type="ECO:0000256" key="8">
    <source>
        <dbReference type="ARBA" id="ARBA00022884"/>
    </source>
</evidence>
<evidence type="ECO:0000256" key="6">
    <source>
        <dbReference type="ARBA" id="ARBA00022801"/>
    </source>
</evidence>
<dbReference type="HAMAP" id="MF_01820">
    <property type="entry name" value="GTPase_RsgA"/>
    <property type="match status" value="1"/>
</dbReference>
<feature type="region of interest" description="Disordered" evidence="11">
    <location>
        <begin position="43"/>
        <end position="73"/>
    </location>
</feature>
<evidence type="ECO:0000256" key="7">
    <source>
        <dbReference type="ARBA" id="ARBA00022833"/>
    </source>
</evidence>
<dbReference type="Gene3D" id="1.10.40.50">
    <property type="entry name" value="Probable gtpase engc, domain 3"/>
    <property type="match status" value="1"/>
</dbReference>
<dbReference type="GO" id="GO:0005737">
    <property type="term" value="C:cytoplasm"/>
    <property type="evidence" value="ECO:0007669"/>
    <property type="project" value="UniProtKB-SubCell"/>
</dbReference>
<comment type="caution">
    <text evidence="14">The sequence shown here is derived from an EMBL/GenBank/DDBJ whole genome shotgun (WGS) entry which is preliminary data.</text>
</comment>
<evidence type="ECO:0000313" key="14">
    <source>
        <dbReference type="EMBL" id="MDQ2094180.1"/>
    </source>
</evidence>
<comment type="cofactor">
    <cofactor evidence="10">
        <name>Zn(2+)</name>
        <dbReference type="ChEBI" id="CHEBI:29105"/>
    </cofactor>
    <text evidence="10">Binds 1 zinc ion per subunit.</text>
</comment>
<evidence type="ECO:0000259" key="13">
    <source>
        <dbReference type="PROSITE" id="PS51721"/>
    </source>
</evidence>
<reference evidence="14" key="1">
    <citation type="submission" date="2022-07" db="EMBL/GenBank/DDBJ databases">
        <authorList>
            <person name="Otstavnykh N."/>
            <person name="Isaeva M."/>
            <person name="Bystritskaya E."/>
        </authorList>
    </citation>
    <scope>NUCLEOTIDE SEQUENCE</scope>
    <source>
        <strain evidence="14">10Alg 79</strain>
    </source>
</reference>
<dbReference type="SUPFAM" id="SSF52540">
    <property type="entry name" value="P-loop containing nucleoside triphosphate hydrolases"/>
    <property type="match status" value="1"/>
</dbReference>
<comment type="subunit">
    <text evidence="10">Monomer. Associates with 30S ribosomal subunit, binds 16S rRNA.</text>
</comment>
<dbReference type="Gene3D" id="3.40.50.300">
    <property type="entry name" value="P-loop containing nucleotide triphosphate hydrolases"/>
    <property type="match status" value="1"/>
</dbReference>
<keyword evidence="1 10" id="KW-0963">Cytoplasm</keyword>
<feature type="binding site" evidence="10">
    <location>
        <position position="308"/>
    </location>
    <ligand>
        <name>Zn(2+)</name>
        <dbReference type="ChEBI" id="CHEBI:29105"/>
    </ligand>
</feature>
<sequence length="374" mass="40257">MELTLKTLGWSPFFGRQCADELARLTPYRIAEVHRDRLTGLSEAGLSEAGPPDSGLSDSGLSGSGLSGSGLPDSGTASLITPPGITTADITVGDWVLADADHRIERVLDRQTLLQRRAPGTDARNQLIAANVDVLFITTSCNDDFNTARLERYLALAHEAGCLPVIVLTKADVVEDPDTYVHDAEALAPMQVAIAINAHDPDDLAQLAGWIGVGQTAALVGSSGVGKTTILNGLTGKDFETRTIREDDAHGRHTTTARALIPTANGGWIIDTPGMRALRLHAAEEGIEQLFADIVDLAAQCRFRDCAHQGEPGCAVQAAIADGRLEADRVARWNKLRLEDLRNSETLAQARARGRSFRRMVRSVTKEKSDRTKR</sequence>
<keyword evidence="6 10" id="KW-0378">Hydrolase</keyword>
<dbReference type="NCBIfam" id="TIGR00157">
    <property type="entry name" value="ribosome small subunit-dependent GTPase A"/>
    <property type="match status" value="1"/>
</dbReference>
<dbReference type="EMBL" id="JANFFA010000002">
    <property type="protein sequence ID" value="MDQ2094180.1"/>
    <property type="molecule type" value="Genomic_DNA"/>
</dbReference>
<dbReference type="AlphaFoldDB" id="A0AAJ1U5W0"/>
<evidence type="ECO:0000256" key="1">
    <source>
        <dbReference type="ARBA" id="ARBA00022490"/>
    </source>
</evidence>
<feature type="binding site" evidence="10">
    <location>
        <begin position="169"/>
        <end position="172"/>
    </location>
    <ligand>
        <name>GTP</name>
        <dbReference type="ChEBI" id="CHEBI:37565"/>
    </ligand>
</feature>
<evidence type="ECO:0000256" key="10">
    <source>
        <dbReference type="HAMAP-Rule" id="MF_01820"/>
    </source>
</evidence>
<keyword evidence="15" id="KW-1185">Reference proteome</keyword>
<keyword evidence="9 10" id="KW-0342">GTP-binding</keyword>
<dbReference type="InterPro" id="IPR004881">
    <property type="entry name" value="Ribosome_biogen_GTPase_RsgA"/>
</dbReference>
<name>A0AAJ1U5W0_9RHOB</name>
<protein>
    <recommendedName>
        <fullName evidence="10">Small ribosomal subunit biogenesis GTPase RsgA</fullName>
        <ecNumber evidence="10">3.6.1.-</ecNumber>
    </recommendedName>
</protein>
<feature type="compositionally biased region" description="Low complexity" evidence="11">
    <location>
        <begin position="50"/>
        <end position="61"/>
    </location>
</feature>
<keyword evidence="3 10" id="KW-0479">Metal-binding</keyword>
<evidence type="ECO:0000256" key="4">
    <source>
        <dbReference type="ARBA" id="ARBA00022730"/>
    </source>
</evidence>
<comment type="function">
    <text evidence="10">One of several proteins that assist in the late maturation steps of the functional core of the 30S ribosomal subunit. Helps release RbfA from mature subunits. May play a role in the assembly of ribosomal proteins into the subunit. Circularly permuted GTPase that catalyzes slow GTP hydrolysis, GTPase activity is stimulated by the 30S ribosomal subunit.</text>
</comment>
<gene>
    <name evidence="10 14" type="primary">rsgA</name>
    <name evidence="14" type="ORF">NOI20_08670</name>
</gene>
<keyword evidence="2 10" id="KW-0690">Ribosome biogenesis</keyword>
<feature type="binding site" evidence="10">
    <location>
        <position position="301"/>
    </location>
    <ligand>
        <name>Zn(2+)</name>
        <dbReference type="ChEBI" id="CHEBI:29105"/>
    </ligand>
</feature>
<evidence type="ECO:0000256" key="3">
    <source>
        <dbReference type="ARBA" id="ARBA00022723"/>
    </source>
</evidence>